<dbReference type="KEGG" id="bmei:Spa11_17490"/>
<proteinExistence type="predicted"/>
<keyword evidence="1" id="KW-0732">Signal</keyword>
<dbReference type="InterPro" id="IPR010895">
    <property type="entry name" value="CHRD"/>
</dbReference>
<name>A0A518K6X9_9BACT</name>
<evidence type="ECO:0000256" key="1">
    <source>
        <dbReference type="SAM" id="SignalP"/>
    </source>
</evidence>
<dbReference type="PROSITE" id="PS50933">
    <property type="entry name" value="CHRD"/>
    <property type="match status" value="1"/>
</dbReference>
<dbReference type="AlphaFoldDB" id="A0A518K6X9"/>
<sequence precursor="true">MRHRLVLASVLVCGMTALSGSLAAAQSFPAFLSGDQEVGPVATPATGIGTLDLTGGPGAWVATYSLSYSDLLSPIVNPPGAHIHNAAAGMNGPVVHGLDNIAAAVGTTSGVFTGDWRYDDASNPLTDMLVGELFAGRLYFNIHTAQNTSGEIRGQIVPEPTSIVAALSLIATAATYRRR</sequence>
<feature type="domain" description="CHRD" evidence="2">
    <location>
        <begin position="24"/>
        <end position="161"/>
    </location>
</feature>
<dbReference type="Pfam" id="PF07452">
    <property type="entry name" value="CHRD"/>
    <property type="match status" value="1"/>
</dbReference>
<keyword evidence="4" id="KW-1185">Reference proteome</keyword>
<protein>
    <submittedName>
        <fullName evidence="3">CHRD domain protein</fullName>
    </submittedName>
</protein>
<dbReference type="EMBL" id="CP036349">
    <property type="protein sequence ID" value="QDV73551.1"/>
    <property type="molecule type" value="Genomic_DNA"/>
</dbReference>
<dbReference type="Proteomes" id="UP000316426">
    <property type="component" value="Chromosome"/>
</dbReference>
<organism evidence="3 4">
    <name type="scientific">Botrimarina mediterranea</name>
    <dbReference type="NCBI Taxonomy" id="2528022"/>
    <lineage>
        <taxon>Bacteria</taxon>
        <taxon>Pseudomonadati</taxon>
        <taxon>Planctomycetota</taxon>
        <taxon>Planctomycetia</taxon>
        <taxon>Pirellulales</taxon>
        <taxon>Lacipirellulaceae</taxon>
        <taxon>Botrimarina</taxon>
    </lineage>
</organism>
<reference evidence="3 4" key="1">
    <citation type="submission" date="2019-02" db="EMBL/GenBank/DDBJ databases">
        <title>Deep-cultivation of Planctomycetes and their phenomic and genomic characterization uncovers novel biology.</title>
        <authorList>
            <person name="Wiegand S."/>
            <person name="Jogler M."/>
            <person name="Boedeker C."/>
            <person name="Pinto D."/>
            <person name="Vollmers J."/>
            <person name="Rivas-Marin E."/>
            <person name="Kohn T."/>
            <person name="Peeters S.H."/>
            <person name="Heuer A."/>
            <person name="Rast P."/>
            <person name="Oberbeckmann S."/>
            <person name="Bunk B."/>
            <person name="Jeske O."/>
            <person name="Meyerdierks A."/>
            <person name="Storesund J.E."/>
            <person name="Kallscheuer N."/>
            <person name="Luecker S."/>
            <person name="Lage O.M."/>
            <person name="Pohl T."/>
            <person name="Merkel B.J."/>
            <person name="Hornburger P."/>
            <person name="Mueller R.-W."/>
            <person name="Bruemmer F."/>
            <person name="Labrenz M."/>
            <person name="Spormann A.M."/>
            <person name="Op den Camp H."/>
            <person name="Overmann J."/>
            <person name="Amann R."/>
            <person name="Jetten M.S.M."/>
            <person name="Mascher T."/>
            <person name="Medema M.H."/>
            <person name="Devos D.P."/>
            <person name="Kaster A.-K."/>
            <person name="Ovreas L."/>
            <person name="Rohde M."/>
            <person name="Galperin M.Y."/>
            <person name="Jogler C."/>
        </authorList>
    </citation>
    <scope>NUCLEOTIDE SEQUENCE [LARGE SCALE GENOMIC DNA]</scope>
    <source>
        <strain evidence="3 4">Spa11</strain>
    </source>
</reference>
<evidence type="ECO:0000313" key="3">
    <source>
        <dbReference type="EMBL" id="QDV73551.1"/>
    </source>
</evidence>
<evidence type="ECO:0000259" key="2">
    <source>
        <dbReference type="PROSITE" id="PS50933"/>
    </source>
</evidence>
<gene>
    <name evidence="3" type="ORF">Spa11_17490</name>
</gene>
<feature type="signal peptide" evidence="1">
    <location>
        <begin position="1"/>
        <end position="23"/>
    </location>
</feature>
<dbReference type="SMART" id="SM00754">
    <property type="entry name" value="CHRD"/>
    <property type="match status" value="1"/>
</dbReference>
<dbReference type="RefSeq" id="WP_145110730.1">
    <property type="nucleotide sequence ID" value="NZ_CP036349.1"/>
</dbReference>
<evidence type="ECO:0000313" key="4">
    <source>
        <dbReference type="Proteomes" id="UP000316426"/>
    </source>
</evidence>
<feature type="chain" id="PRO_5021917645" evidence="1">
    <location>
        <begin position="24"/>
        <end position="179"/>
    </location>
</feature>
<accession>A0A518K6X9</accession>